<accession>A0ABV5GJ32</accession>
<keyword evidence="2" id="KW-0808">Transferase</keyword>
<feature type="domain" description="N-acetyltransferase" evidence="1">
    <location>
        <begin position="10"/>
        <end position="175"/>
    </location>
</feature>
<dbReference type="PANTHER" id="PTHR43792">
    <property type="entry name" value="GNAT FAMILY, PUTATIVE (AFU_ORTHOLOGUE AFUA_3G00765)-RELATED-RELATED"/>
    <property type="match status" value="1"/>
</dbReference>
<dbReference type="RefSeq" id="WP_236456937.1">
    <property type="nucleotide sequence ID" value="NZ_CBCSGE010000010.1"/>
</dbReference>
<reference evidence="2 3" key="1">
    <citation type="submission" date="2024-09" db="EMBL/GenBank/DDBJ databases">
        <authorList>
            <person name="Sun Q."/>
            <person name="Mori K."/>
        </authorList>
    </citation>
    <scope>NUCLEOTIDE SEQUENCE [LARGE SCALE GENOMIC DNA]</scope>
    <source>
        <strain evidence="2 3">CECT 7955</strain>
    </source>
</reference>
<dbReference type="Pfam" id="PF13302">
    <property type="entry name" value="Acetyltransf_3"/>
    <property type="match status" value="1"/>
</dbReference>
<protein>
    <submittedName>
        <fullName evidence="2">GNAT family N-acetyltransferase</fullName>
        <ecNumber evidence="2">2.3.-.-</ecNumber>
    </submittedName>
</protein>
<dbReference type="Gene3D" id="3.40.630.30">
    <property type="match status" value="1"/>
</dbReference>
<dbReference type="GO" id="GO:0016746">
    <property type="term" value="F:acyltransferase activity"/>
    <property type="evidence" value="ECO:0007669"/>
    <property type="project" value="UniProtKB-KW"/>
</dbReference>
<keyword evidence="3" id="KW-1185">Reference proteome</keyword>
<dbReference type="SUPFAM" id="SSF55729">
    <property type="entry name" value="Acyl-CoA N-acyltransferases (Nat)"/>
    <property type="match status" value="1"/>
</dbReference>
<dbReference type="PANTHER" id="PTHR43792:SF1">
    <property type="entry name" value="N-ACETYLTRANSFERASE DOMAIN-CONTAINING PROTEIN"/>
    <property type="match status" value="1"/>
</dbReference>
<organism evidence="2 3">
    <name type="scientific">Flavobacterium jumunjinense</name>
    <dbReference type="NCBI Taxonomy" id="998845"/>
    <lineage>
        <taxon>Bacteria</taxon>
        <taxon>Pseudomonadati</taxon>
        <taxon>Bacteroidota</taxon>
        <taxon>Flavobacteriia</taxon>
        <taxon>Flavobacteriales</taxon>
        <taxon>Flavobacteriaceae</taxon>
        <taxon>Flavobacterium</taxon>
    </lineage>
</organism>
<evidence type="ECO:0000313" key="3">
    <source>
        <dbReference type="Proteomes" id="UP001589607"/>
    </source>
</evidence>
<dbReference type="PROSITE" id="PS51186">
    <property type="entry name" value="GNAT"/>
    <property type="match status" value="1"/>
</dbReference>
<dbReference type="InterPro" id="IPR000182">
    <property type="entry name" value="GNAT_dom"/>
</dbReference>
<evidence type="ECO:0000313" key="2">
    <source>
        <dbReference type="EMBL" id="MFB9095369.1"/>
    </source>
</evidence>
<dbReference type="EC" id="2.3.-.-" evidence="2"/>
<keyword evidence="2" id="KW-0012">Acyltransferase</keyword>
<comment type="caution">
    <text evidence="2">The sequence shown here is derived from an EMBL/GenBank/DDBJ whole genome shotgun (WGS) entry which is preliminary data.</text>
</comment>
<gene>
    <name evidence="2" type="ORF">ACFFVF_02485</name>
</gene>
<proteinExistence type="predicted"/>
<dbReference type="InterPro" id="IPR016181">
    <property type="entry name" value="Acyl_CoA_acyltransferase"/>
</dbReference>
<dbReference type="InterPro" id="IPR051531">
    <property type="entry name" value="N-acetyltransferase"/>
</dbReference>
<evidence type="ECO:0000259" key="1">
    <source>
        <dbReference type="PROSITE" id="PS51186"/>
    </source>
</evidence>
<sequence length="179" mass="20812">MIIIIETDRIKLRPIDSKDNEQIFNYRSDSETNKYQGFVPKELNEVDEFIAKNPTEFNQPESWFQLVIIEKKSNEVIGDLGIHFIGDDGFQCELGCTLSKKYQGKGFATDAMRSTIDYLFNSLNKHRVTGSIDPRNIASIQLLERLNFRKEAHFKESLFIDGEWVDDIVYGLLKSEWNH</sequence>
<dbReference type="Proteomes" id="UP001589607">
    <property type="component" value="Unassembled WGS sequence"/>
</dbReference>
<name>A0ABV5GJ32_9FLAO</name>
<dbReference type="EMBL" id="JBHMEY010000006">
    <property type="protein sequence ID" value="MFB9095369.1"/>
    <property type="molecule type" value="Genomic_DNA"/>
</dbReference>